<dbReference type="Proteomes" id="UP000480178">
    <property type="component" value="Chromosome"/>
</dbReference>
<dbReference type="EMBL" id="CP048222">
    <property type="protein sequence ID" value="QHT72177.1"/>
    <property type="molecule type" value="Genomic_DNA"/>
</dbReference>
<keyword evidence="2" id="KW-1185">Reference proteome</keyword>
<accession>A0A6C0GW98</accession>
<dbReference type="AlphaFoldDB" id="A0A6C0GW98"/>
<gene>
    <name evidence="1" type="ORF">GXP67_26440</name>
</gene>
<protein>
    <submittedName>
        <fullName evidence="1">Uncharacterized protein</fullName>
    </submittedName>
</protein>
<dbReference type="KEGG" id="rhoz:GXP67_26440"/>
<reference evidence="1 2" key="1">
    <citation type="submission" date="2020-01" db="EMBL/GenBank/DDBJ databases">
        <authorList>
            <person name="Kim M.K."/>
        </authorList>
    </citation>
    <scope>NUCLEOTIDE SEQUENCE [LARGE SCALE GENOMIC DNA]</scope>
    <source>
        <strain evidence="1 2">172606-1</strain>
    </source>
</reference>
<evidence type="ECO:0000313" key="1">
    <source>
        <dbReference type="EMBL" id="QHT72177.1"/>
    </source>
</evidence>
<name>A0A6C0GW98_9BACT</name>
<proteinExistence type="predicted"/>
<evidence type="ECO:0000313" key="2">
    <source>
        <dbReference type="Proteomes" id="UP000480178"/>
    </source>
</evidence>
<organism evidence="1 2">
    <name type="scientific">Rhodocytophaga rosea</name>
    <dbReference type="NCBI Taxonomy" id="2704465"/>
    <lineage>
        <taxon>Bacteria</taxon>
        <taxon>Pseudomonadati</taxon>
        <taxon>Bacteroidota</taxon>
        <taxon>Cytophagia</taxon>
        <taxon>Cytophagales</taxon>
        <taxon>Rhodocytophagaceae</taxon>
        <taxon>Rhodocytophaga</taxon>
    </lineage>
</organism>
<sequence>MGIKDIIKGAKQAAQLLTGEQSKDTRFSSKQTYIDEQTAAQAFEKAKEKLFRVEAWSAISALSSTFTLHDTSGKRKKDQPVQSGDYICIQLPGPLPENWVQVQHVHTDGKEASFTVKPSQSPHEKESPQEVKHFFTAEASSTFQIIKEGNTLTASEIGKDEVVNNQAEEAGDRQVVNTLVAAGGWAGFQKIQWQLVTDYLVDK</sequence>